<dbReference type="Proteomes" id="UP000199705">
    <property type="component" value="Unassembled WGS sequence"/>
</dbReference>
<organism evidence="2 3">
    <name type="scientific">Mucilaginibacter gossypii</name>
    <dbReference type="NCBI Taxonomy" id="551996"/>
    <lineage>
        <taxon>Bacteria</taxon>
        <taxon>Pseudomonadati</taxon>
        <taxon>Bacteroidota</taxon>
        <taxon>Sphingobacteriia</taxon>
        <taxon>Sphingobacteriales</taxon>
        <taxon>Sphingobacteriaceae</taxon>
        <taxon>Mucilaginibacter</taxon>
    </lineage>
</organism>
<protein>
    <submittedName>
        <fullName evidence="2">Uncharacterized protein</fullName>
    </submittedName>
</protein>
<dbReference type="EMBL" id="FNCG01000015">
    <property type="protein sequence ID" value="SDI00534.1"/>
    <property type="molecule type" value="Genomic_DNA"/>
</dbReference>
<accession>A0A1G8H1N9</accession>
<keyword evidence="1" id="KW-0472">Membrane</keyword>
<reference evidence="3" key="1">
    <citation type="submission" date="2016-10" db="EMBL/GenBank/DDBJ databases">
        <authorList>
            <person name="Varghese N."/>
            <person name="Submissions S."/>
        </authorList>
    </citation>
    <scope>NUCLEOTIDE SEQUENCE [LARGE SCALE GENOMIC DNA]</scope>
    <source>
        <strain evidence="3">Gh-67</strain>
    </source>
</reference>
<evidence type="ECO:0000313" key="2">
    <source>
        <dbReference type="EMBL" id="SDI00534.1"/>
    </source>
</evidence>
<dbReference type="AlphaFoldDB" id="A0A1G8H1N9"/>
<keyword evidence="3" id="KW-1185">Reference proteome</keyword>
<proteinExistence type="predicted"/>
<sequence>MRRVIIVILGLALMGFIGTCIYFVAGVSSTIPPIKKYVFFGNVNSFLLGMQKYAAADSEILFKITDTTGNKQNGYGIYMNLEIRNSNSDIEYNLKCGEKDNEGIRSTIVKLIGIHDKNNYKLGGYGIEGIGVRQMVSDFETGFLVKLKEKEGVAVKPYIDNHR</sequence>
<evidence type="ECO:0000313" key="3">
    <source>
        <dbReference type="Proteomes" id="UP000199705"/>
    </source>
</evidence>
<dbReference type="RefSeq" id="WP_143020847.1">
    <property type="nucleotide sequence ID" value="NZ_FNCG01000015.1"/>
</dbReference>
<keyword evidence="1" id="KW-1133">Transmembrane helix</keyword>
<name>A0A1G8H1N9_9SPHI</name>
<evidence type="ECO:0000256" key="1">
    <source>
        <dbReference type="SAM" id="Phobius"/>
    </source>
</evidence>
<dbReference type="STRING" id="551996.SAMN05192573_1158"/>
<keyword evidence="1" id="KW-0812">Transmembrane</keyword>
<gene>
    <name evidence="2" type="ORF">SAMN05192573_1158</name>
</gene>
<feature type="transmembrane region" description="Helical" evidence="1">
    <location>
        <begin position="6"/>
        <end position="27"/>
    </location>
</feature>